<evidence type="ECO:0000313" key="2">
    <source>
        <dbReference type="Proteomes" id="UP000234240"/>
    </source>
</evidence>
<evidence type="ECO:0000313" key="1">
    <source>
        <dbReference type="EMBL" id="PLR33080.1"/>
    </source>
</evidence>
<sequence>MVLPVRAADLTPQQLTQQITAQGPEAVIATLYAHNEHQWRRVMEEIGKGESDWLNVASRLAPGSDADSAESLATAVATAIPHNPAGVLAILDDNAPPLNTRDVCGLPFYTLSEPQLDHYIVAAIRALYKVAGSKACIDTLVNVIGQSDGFNGDN</sequence>
<reference evidence="1 2" key="1">
    <citation type="submission" date="2017-12" db="EMBL/GenBank/DDBJ databases">
        <title>Characterization of six clinical isolates of Enterochimera gen. nov., a novel genus of the Yersiniaciae family and the three species Enterochimera arupensis sp. nov., Enterochimera coloradensis sp. nov, and Enterochimera californica sp. nov.</title>
        <authorList>
            <person name="Rossi A."/>
            <person name="Fisher M."/>
        </authorList>
    </citation>
    <scope>NUCLEOTIDE SEQUENCE [LARGE SCALE GENOMIC DNA]</scope>
    <source>
        <strain evidence="2">2015-Iso6</strain>
    </source>
</reference>
<comment type="caution">
    <text evidence="1">The sequence shown here is derived from an EMBL/GenBank/DDBJ whole genome shotgun (WGS) entry which is preliminary data.</text>
</comment>
<keyword evidence="2" id="KW-1185">Reference proteome</keyword>
<dbReference type="Proteomes" id="UP000234240">
    <property type="component" value="Unassembled WGS sequence"/>
</dbReference>
<name>A0A2N5DZC2_9GAMM</name>
<dbReference type="AlphaFoldDB" id="A0A2N5DZC2"/>
<accession>A0A2N5DZC2</accession>
<dbReference type="OrthoDB" id="6555786at2"/>
<gene>
    <name evidence="1" type="ORF">CYR55_17800</name>
</gene>
<proteinExistence type="predicted"/>
<protein>
    <submittedName>
        <fullName evidence="1">Uncharacterized protein</fullName>
    </submittedName>
</protein>
<organism evidence="1 2">
    <name type="scientific">Chimaeribacter californicus</name>
    <dbReference type="NCBI Taxonomy" id="2060067"/>
    <lineage>
        <taxon>Bacteria</taxon>
        <taxon>Pseudomonadati</taxon>
        <taxon>Pseudomonadota</taxon>
        <taxon>Gammaproteobacteria</taxon>
        <taxon>Enterobacterales</taxon>
        <taxon>Yersiniaceae</taxon>
        <taxon>Chimaeribacter</taxon>
    </lineage>
</organism>
<dbReference type="EMBL" id="PJZF01000018">
    <property type="protein sequence ID" value="PLR33080.1"/>
    <property type="molecule type" value="Genomic_DNA"/>
</dbReference>